<protein>
    <submittedName>
        <fullName evidence="2">Glycosyl hydrolase</fullName>
    </submittedName>
</protein>
<dbReference type="GO" id="GO:0016052">
    <property type="term" value="P:carbohydrate catabolic process"/>
    <property type="evidence" value="ECO:0007669"/>
    <property type="project" value="TreeGrafter"/>
</dbReference>
<evidence type="ECO:0000313" key="3">
    <source>
        <dbReference type="EMBL" id="MBT1138787.1"/>
    </source>
</evidence>
<name>A0AAN1Q4D7_9LACO</name>
<evidence type="ECO:0000313" key="2">
    <source>
        <dbReference type="EMBL" id="AYJ37090.1"/>
    </source>
</evidence>
<dbReference type="PROSITE" id="PS51904">
    <property type="entry name" value="GLYCOSYL_HYDROL_F25_2"/>
    <property type="match status" value="1"/>
</dbReference>
<dbReference type="PANTHER" id="PTHR34135:SF1">
    <property type="entry name" value="GLYCOSYL HYDROLASE FAMILY 25"/>
    <property type="match status" value="1"/>
</dbReference>
<reference evidence="3 5" key="2">
    <citation type="submission" date="2021-01" db="EMBL/GenBank/DDBJ databases">
        <title>High-quality draft genome sequence data of six Lactiplantibacillus plantarum subsp. argentoratensis strains isolated from various Greek sourdoughs.</title>
        <authorList>
            <person name="Syrokou M.K."/>
            <person name="Paramithiotis S."/>
            <person name="Skandamis P.N."/>
            <person name="Drosinos E.H."/>
            <person name="Bosnea L."/>
            <person name="Mataragas M."/>
        </authorList>
    </citation>
    <scope>NUCLEOTIDE SEQUENCE [LARGE SCALE GENOMIC DNA]</scope>
    <source>
        <strain evidence="3 5">LQC 2520</strain>
    </source>
</reference>
<dbReference type="Pfam" id="PF01183">
    <property type="entry name" value="Glyco_hydro_25"/>
    <property type="match status" value="1"/>
</dbReference>
<dbReference type="PANTHER" id="PTHR34135">
    <property type="entry name" value="LYSOZYME"/>
    <property type="match status" value="1"/>
</dbReference>
<accession>A0AAN1Q4D7</accession>
<dbReference type="GO" id="GO:0016998">
    <property type="term" value="P:cell wall macromolecule catabolic process"/>
    <property type="evidence" value="ECO:0007669"/>
    <property type="project" value="InterPro"/>
</dbReference>
<dbReference type="GO" id="GO:0009253">
    <property type="term" value="P:peptidoglycan catabolic process"/>
    <property type="evidence" value="ECO:0007669"/>
    <property type="project" value="InterPro"/>
</dbReference>
<evidence type="ECO:0000313" key="4">
    <source>
        <dbReference type="Proteomes" id="UP000281644"/>
    </source>
</evidence>
<dbReference type="EMBL" id="CP032751">
    <property type="protein sequence ID" value="AYJ37090.1"/>
    <property type="molecule type" value="Genomic_DNA"/>
</dbReference>
<dbReference type="EMBL" id="JAEQMM010000003">
    <property type="protein sequence ID" value="MBT1138787.1"/>
    <property type="molecule type" value="Genomic_DNA"/>
</dbReference>
<dbReference type="Proteomes" id="UP000281644">
    <property type="component" value="Chromosome"/>
</dbReference>
<dbReference type="Gene3D" id="3.20.20.80">
    <property type="entry name" value="Glycosidases"/>
    <property type="match status" value="1"/>
</dbReference>
<organism evidence="2 4">
    <name type="scientific">Lactiplantibacillus argentoratensis</name>
    <dbReference type="NCBI Taxonomy" id="271881"/>
    <lineage>
        <taxon>Bacteria</taxon>
        <taxon>Bacillati</taxon>
        <taxon>Bacillota</taxon>
        <taxon>Bacilli</taxon>
        <taxon>Lactobacillales</taxon>
        <taxon>Lactobacillaceae</taxon>
        <taxon>Lactiplantibacillus</taxon>
    </lineage>
</organism>
<dbReference type="InterPro" id="IPR002053">
    <property type="entry name" value="Glyco_hydro_25"/>
</dbReference>
<gene>
    <name evidence="3" type="ORF">JKL17_11760</name>
    <name evidence="2" type="ORF">LPA65_12165</name>
</gene>
<sequence>MGIKKLSWLVGTVVVATLGMQINVQAQGHAVVDISEWQGQLSPSQVQAMKSQVLFVINRRQYGLNYVDRDAANNTALYVRYGIPFGEYDFSQFTDAVSARREAQAFYARSNKAARFYALDFEVNTVRSGSTNAAVAAWYHEMRALTNKKLIFYSYASFALTYANQARQRFDAQWIGALTPNPPIVPAALWQYTDRYHLAGLAAPVDNSRVITSVHPVSWWLGTDRVARVVTSNTQPRLKVVRHRRLTAPARNQWDGRGRATQPVAAIKPSVVVQAQPLAQSQARPQVQPVVKIQPEHRLATNQKTHWRVKRRASRTISVNHRKVIRHRVIWHQATPPKVVKLKVTRRKGTKFKLNTARVIKRSQRGQRNRTNRVARFKGRTRQGGTRRQRLLGQRRIRRNQFQRHAPRVTVQRQQSTFHREARRPVRRFTHTRPVHNTSRDKRGLS</sequence>
<dbReference type="GeneID" id="89670032"/>
<keyword evidence="5" id="KW-1185">Reference proteome</keyword>
<dbReference type="AlphaFoldDB" id="A0AAN1Q4D7"/>
<dbReference type="GO" id="GO:0003796">
    <property type="term" value="F:lysozyme activity"/>
    <property type="evidence" value="ECO:0007669"/>
    <property type="project" value="InterPro"/>
</dbReference>
<dbReference type="RefSeq" id="WP_054395876.1">
    <property type="nucleotide sequence ID" value="NZ_BJZD01000081.1"/>
</dbReference>
<proteinExistence type="inferred from homology"/>
<dbReference type="KEGG" id="larg:LPA65_12165"/>
<dbReference type="SUPFAM" id="SSF51445">
    <property type="entry name" value="(Trans)glycosidases"/>
    <property type="match status" value="1"/>
</dbReference>
<dbReference type="InterPro" id="IPR017853">
    <property type="entry name" value="GH"/>
</dbReference>
<evidence type="ECO:0000256" key="1">
    <source>
        <dbReference type="ARBA" id="ARBA00010646"/>
    </source>
</evidence>
<keyword evidence="2" id="KW-0378">Hydrolase</keyword>
<evidence type="ECO:0000313" key="5">
    <source>
        <dbReference type="Proteomes" id="UP000694640"/>
    </source>
</evidence>
<reference evidence="2 4" key="1">
    <citation type="submission" date="2018-10" db="EMBL/GenBank/DDBJ databases">
        <title>Genome sequencing of Lactobacillus species.</title>
        <authorList>
            <person name="Baek C."/>
            <person name="Yi H."/>
        </authorList>
    </citation>
    <scope>NUCLEOTIDE SEQUENCE [LARGE SCALE GENOMIC DNA]</scope>
    <source>
        <strain evidence="2 4">DSM 16365</strain>
    </source>
</reference>
<comment type="similarity">
    <text evidence="1">Belongs to the glycosyl hydrolase 25 family.</text>
</comment>
<dbReference type="Proteomes" id="UP000694640">
    <property type="component" value="Unassembled WGS sequence"/>
</dbReference>